<dbReference type="EMBL" id="JAAGBB010000050">
    <property type="protein sequence ID" value="MBR0668196.1"/>
    <property type="molecule type" value="Genomic_DNA"/>
</dbReference>
<feature type="transmembrane region" description="Helical" evidence="6">
    <location>
        <begin position="71"/>
        <end position="93"/>
    </location>
</feature>
<feature type="domain" description="EamA" evidence="7">
    <location>
        <begin position="154"/>
        <end position="286"/>
    </location>
</feature>
<feature type="transmembrane region" description="Helical" evidence="6">
    <location>
        <begin position="99"/>
        <end position="118"/>
    </location>
</feature>
<name>A0ABS5F6J3_9PROT</name>
<accession>A0ABS5F6J3</accession>
<dbReference type="PANTHER" id="PTHR42920">
    <property type="entry name" value="OS03G0707200 PROTEIN-RELATED"/>
    <property type="match status" value="1"/>
</dbReference>
<evidence type="ECO:0000256" key="3">
    <source>
        <dbReference type="ARBA" id="ARBA00022692"/>
    </source>
</evidence>
<keyword evidence="2" id="KW-1003">Cell membrane</keyword>
<keyword evidence="9" id="KW-1185">Reference proteome</keyword>
<evidence type="ECO:0000313" key="9">
    <source>
        <dbReference type="Proteomes" id="UP001196870"/>
    </source>
</evidence>
<reference evidence="9" key="1">
    <citation type="journal article" date="2021" name="Syst. Appl. Microbiol.">
        <title>Roseomonas hellenica sp. nov., isolated from roots of wild-growing Alkanna tinctoria.</title>
        <authorList>
            <person name="Rat A."/>
            <person name="Naranjo H.D."/>
            <person name="Lebbe L."/>
            <person name="Cnockaert M."/>
            <person name="Krigas N."/>
            <person name="Grigoriadou K."/>
            <person name="Maloupa E."/>
            <person name="Willems A."/>
        </authorList>
    </citation>
    <scope>NUCLEOTIDE SEQUENCE [LARGE SCALE GENOMIC DNA]</scope>
    <source>
        <strain evidence="9">LMG 31523</strain>
    </source>
</reference>
<dbReference type="InterPro" id="IPR037185">
    <property type="entry name" value="EmrE-like"/>
</dbReference>
<evidence type="ECO:0000256" key="4">
    <source>
        <dbReference type="ARBA" id="ARBA00022989"/>
    </source>
</evidence>
<dbReference type="PANTHER" id="PTHR42920:SF5">
    <property type="entry name" value="EAMA DOMAIN-CONTAINING PROTEIN"/>
    <property type="match status" value="1"/>
</dbReference>
<feature type="domain" description="EamA" evidence="7">
    <location>
        <begin position="7"/>
        <end position="141"/>
    </location>
</feature>
<dbReference type="RefSeq" id="WP_211855969.1">
    <property type="nucleotide sequence ID" value="NZ_JAAGBB010000050.1"/>
</dbReference>
<keyword evidence="5 6" id="KW-0472">Membrane</keyword>
<evidence type="ECO:0000256" key="6">
    <source>
        <dbReference type="SAM" id="Phobius"/>
    </source>
</evidence>
<dbReference type="Pfam" id="PF00892">
    <property type="entry name" value="EamA"/>
    <property type="match status" value="2"/>
</dbReference>
<evidence type="ECO:0000259" key="7">
    <source>
        <dbReference type="Pfam" id="PF00892"/>
    </source>
</evidence>
<evidence type="ECO:0000256" key="2">
    <source>
        <dbReference type="ARBA" id="ARBA00022475"/>
    </source>
</evidence>
<feature type="transmembrane region" description="Helical" evidence="6">
    <location>
        <begin position="212"/>
        <end position="234"/>
    </location>
</feature>
<organism evidence="8 9">
    <name type="scientific">Plastoroseomonas hellenica</name>
    <dbReference type="NCBI Taxonomy" id="2687306"/>
    <lineage>
        <taxon>Bacteria</taxon>
        <taxon>Pseudomonadati</taxon>
        <taxon>Pseudomonadota</taxon>
        <taxon>Alphaproteobacteria</taxon>
        <taxon>Acetobacterales</taxon>
        <taxon>Acetobacteraceae</taxon>
        <taxon>Plastoroseomonas</taxon>
    </lineage>
</organism>
<feature type="transmembrane region" description="Helical" evidence="6">
    <location>
        <begin position="127"/>
        <end position="145"/>
    </location>
</feature>
<protein>
    <submittedName>
        <fullName evidence="8">DMT family transporter</fullName>
    </submittedName>
</protein>
<dbReference type="Proteomes" id="UP001196870">
    <property type="component" value="Unassembled WGS sequence"/>
</dbReference>
<dbReference type="SUPFAM" id="SSF103481">
    <property type="entry name" value="Multidrug resistance efflux transporter EmrE"/>
    <property type="match status" value="2"/>
</dbReference>
<evidence type="ECO:0000256" key="5">
    <source>
        <dbReference type="ARBA" id="ARBA00023136"/>
    </source>
</evidence>
<sequence>MPPKFVLGLAAGLCASLIWGGHAVVARAALTGQGLMPLDLAAFRYGVAGLLLLPVAWQARLALAEIGLRRLLVLTAMGGAPNLLLFVSGLIFAPATHGGTISSMTVPVAGALLAIPLLKEVPTPGRWMALGAMAAGVLLIGWDGIAGTAPGAWRGDILLLACGITWAAFTLLLRRWQVPALAATAAVTALSALAVLPIWLPWRAAAVMAMPAGPVLFHLVAQGLLLGGVALFLYAKGVELLGATRAATLSVMVPVVALALAALVLGEEVGGLKLAGATLAVGGMLAAVLFTGRRNIA</sequence>
<feature type="transmembrane region" description="Helical" evidence="6">
    <location>
        <begin position="157"/>
        <end position="173"/>
    </location>
</feature>
<feature type="transmembrane region" description="Helical" evidence="6">
    <location>
        <begin position="272"/>
        <end position="292"/>
    </location>
</feature>
<dbReference type="InterPro" id="IPR051258">
    <property type="entry name" value="Diverse_Substrate_Transporter"/>
</dbReference>
<feature type="transmembrane region" description="Helical" evidence="6">
    <location>
        <begin position="42"/>
        <end position="59"/>
    </location>
</feature>
<feature type="transmembrane region" description="Helical" evidence="6">
    <location>
        <begin position="180"/>
        <end position="200"/>
    </location>
</feature>
<keyword evidence="4 6" id="KW-1133">Transmembrane helix</keyword>
<comment type="caution">
    <text evidence="8">The sequence shown here is derived from an EMBL/GenBank/DDBJ whole genome shotgun (WGS) entry which is preliminary data.</text>
</comment>
<proteinExistence type="predicted"/>
<feature type="transmembrane region" description="Helical" evidence="6">
    <location>
        <begin position="246"/>
        <end position="266"/>
    </location>
</feature>
<gene>
    <name evidence="8" type="ORF">GXW71_27830</name>
</gene>
<keyword evidence="3 6" id="KW-0812">Transmembrane</keyword>
<evidence type="ECO:0000256" key="1">
    <source>
        <dbReference type="ARBA" id="ARBA00004651"/>
    </source>
</evidence>
<dbReference type="InterPro" id="IPR000620">
    <property type="entry name" value="EamA_dom"/>
</dbReference>
<comment type="subcellular location">
    <subcellularLocation>
        <location evidence="1">Cell membrane</location>
        <topology evidence="1">Multi-pass membrane protein</topology>
    </subcellularLocation>
</comment>
<evidence type="ECO:0000313" key="8">
    <source>
        <dbReference type="EMBL" id="MBR0668196.1"/>
    </source>
</evidence>